<accession>A0A0B1TCK6</accession>
<evidence type="ECO:0000256" key="1">
    <source>
        <dbReference type="SAM" id="MobiDB-lite"/>
    </source>
</evidence>
<dbReference type="Proteomes" id="UP000053660">
    <property type="component" value="Unassembled WGS sequence"/>
</dbReference>
<feature type="compositionally biased region" description="Acidic residues" evidence="1">
    <location>
        <begin position="109"/>
        <end position="119"/>
    </location>
</feature>
<gene>
    <name evidence="3" type="ORF">OESDEN_06229</name>
</gene>
<dbReference type="AlphaFoldDB" id="A0A0B1TCK6"/>
<feature type="domain" description="C2H2-type" evidence="2">
    <location>
        <begin position="51"/>
        <end position="73"/>
    </location>
</feature>
<keyword evidence="4" id="KW-1185">Reference proteome</keyword>
<reference evidence="3 4" key="1">
    <citation type="submission" date="2014-03" db="EMBL/GenBank/DDBJ databases">
        <title>Draft genome of the hookworm Oesophagostomum dentatum.</title>
        <authorList>
            <person name="Mitreva M."/>
        </authorList>
    </citation>
    <scope>NUCLEOTIDE SEQUENCE [LARGE SCALE GENOMIC DNA]</scope>
    <source>
        <strain evidence="3 4">OD-Hann</strain>
    </source>
</reference>
<dbReference type="InterPro" id="IPR013087">
    <property type="entry name" value="Znf_C2H2_type"/>
</dbReference>
<evidence type="ECO:0000259" key="2">
    <source>
        <dbReference type="PROSITE" id="PS00028"/>
    </source>
</evidence>
<feature type="compositionally biased region" description="Acidic residues" evidence="1">
    <location>
        <begin position="212"/>
        <end position="223"/>
    </location>
</feature>
<evidence type="ECO:0000313" key="4">
    <source>
        <dbReference type="Proteomes" id="UP000053660"/>
    </source>
</evidence>
<dbReference type="PROSITE" id="PS00028">
    <property type="entry name" value="ZINC_FINGER_C2H2_1"/>
    <property type="match status" value="1"/>
</dbReference>
<organism evidence="3 4">
    <name type="scientific">Oesophagostomum dentatum</name>
    <name type="common">Nodular worm</name>
    <dbReference type="NCBI Taxonomy" id="61180"/>
    <lineage>
        <taxon>Eukaryota</taxon>
        <taxon>Metazoa</taxon>
        <taxon>Ecdysozoa</taxon>
        <taxon>Nematoda</taxon>
        <taxon>Chromadorea</taxon>
        <taxon>Rhabditida</taxon>
        <taxon>Rhabditina</taxon>
        <taxon>Rhabditomorpha</taxon>
        <taxon>Strongyloidea</taxon>
        <taxon>Strongylidae</taxon>
        <taxon>Oesophagostomum</taxon>
    </lineage>
</organism>
<name>A0A0B1TCK6_OESDE</name>
<sequence>MSLHYTEDVCSLYPQIPSSMDDTTGLLRALKNGTDEVKGVLKYSCNVILECRCCRAIFRHPENFHKHKLTVCHAYHKRVTPSYEQLLKFQKKIAALYDPDQPSSSKVLDDDDDGEELVTEDTSYKETYDGMEEFCDYDKDGSPEIGEVVEIPEEGLMVYGVEEIDDGSASEIEEGEYIEPDECTSRMAAGSSEQCVSQATYEAEKEACSGDDCSEELNDDNAADDAISLTESPPRGPLTLAIFNDDLLNSPTENDYFGKDNAVTSPLLSLTQNK</sequence>
<dbReference type="EMBL" id="KN550570">
    <property type="protein sequence ID" value="KHJ93851.1"/>
    <property type="molecule type" value="Genomic_DNA"/>
</dbReference>
<proteinExistence type="predicted"/>
<feature type="region of interest" description="Disordered" evidence="1">
    <location>
        <begin position="211"/>
        <end position="236"/>
    </location>
</feature>
<protein>
    <recommendedName>
        <fullName evidence="2">C2H2-type domain-containing protein</fullName>
    </recommendedName>
</protein>
<dbReference type="OrthoDB" id="5850535at2759"/>
<feature type="region of interest" description="Disordered" evidence="1">
    <location>
        <begin position="99"/>
        <end position="120"/>
    </location>
</feature>
<evidence type="ECO:0000313" key="3">
    <source>
        <dbReference type="EMBL" id="KHJ93851.1"/>
    </source>
</evidence>